<dbReference type="GO" id="GO:0046872">
    <property type="term" value="F:metal ion binding"/>
    <property type="evidence" value="ECO:0007669"/>
    <property type="project" value="UniProtKB-KW"/>
</dbReference>
<dbReference type="PROSITE" id="PS50222">
    <property type="entry name" value="EF_HAND_2"/>
    <property type="match status" value="3"/>
</dbReference>
<keyword evidence="3" id="KW-0106">Calcium</keyword>
<evidence type="ECO:0000313" key="6">
    <source>
        <dbReference type="Proteomes" id="UP001626550"/>
    </source>
</evidence>
<dbReference type="InterPro" id="IPR011992">
    <property type="entry name" value="EF-hand-dom_pair"/>
</dbReference>
<proteinExistence type="predicted"/>
<keyword evidence="6" id="KW-1185">Reference proteome</keyword>
<evidence type="ECO:0000313" key="5">
    <source>
        <dbReference type="EMBL" id="KAL3312844.1"/>
    </source>
</evidence>
<dbReference type="EMBL" id="JBJKFK010001532">
    <property type="protein sequence ID" value="KAL3312844.1"/>
    <property type="molecule type" value="Genomic_DNA"/>
</dbReference>
<dbReference type="Pfam" id="PF13499">
    <property type="entry name" value="EF-hand_7"/>
    <property type="match status" value="1"/>
</dbReference>
<dbReference type="PANTHER" id="PTHR23055">
    <property type="entry name" value="CALCIUM BINDING PROTEINS"/>
    <property type="match status" value="1"/>
</dbReference>
<gene>
    <name evidence="5" type="ORF">Ciccas_008560</name>
</gene>
<dbReference type="CDD" id="cd00051">
    <property type="entry name" value="EFh"/>
    <property type="match status" value="1"/>
</dbReference>
<feature type="domain" description="EF-hand" evidence="4">
    <location>
        <begin position="68"/>
        <end position="103"/>
    </location>
</feature>
<evidence type="ECO:0000256" key="3">
    <source>
        <dbReference type="ARBA" id="ARBA00022837"/>
    </source>
</evidence>
<feature type="domain" description="EF-hand" evidence="4">
    <location>
        <begin position="122"/>
        <end position="157"/>
    </location>
</feature>
<reference evidence="5 6" key="1">
    <citation type="submission" date="2024-11" db="EMBL/GenBank/DDBJ databases">
        <title>Adaptive evolution of stress response genes in parasites aligns with host niche diversity.</title>
        <authorList>
            <person name="Hahn C."/>
            <person name="Resl P."/>
        </authorList>
    </citation>
    <scope>NUCLEOTIDE SEQUENCE [LARGE SCALE GENOMIC DNA]</scope>
    <source>
        <strain evidence="5">EGGRZ-B1_66</strain>
        <tissue evidence="5">Body</tissue>
    </source>
</reference>
<sequence length="168" mass="19234">MDKDTFCTVYGQFFPPGGKHLSPNENELISQATKDYAEMVFRTFDKQKTGALEFENFVLNLSDLSRGSVEKKLEFIFALYDANEDGQISLEEIASVTRAVFGLVGPYSKRLKDDLPASISENINQKAASVLKKFDLDQDGVISRQEFFEVFQQDPELMKYLYFFDTYI</sequence>
<comment type="caution">
    <text evidence="5">The sequence shown here is derived from an EMBL/GenBank/DDBJ whole genome shotgun (WGS) entry which is preliminary data.</text>
</comment>
<keyword evidence="1" id="KW-0479">Metal-binding</keyword>
<dbReference type="SUPFAM" id="SSF47473">
    <property type="entry name" value="EF-hand"/>
    <property type="match status" value="1"/>
</dbReference>
<dbReference type="AlphaFoldDB" id="A0ABD2PZQ8"/>
<dbReference type="SMART" id="SM00054">
    <property type="entry name" value="EFh"/>
    <property type="match status" value="3"/>
</dbReference>
<dbReference type="Proteomes" id="UP001626550">
    <property type="component" value="Unassembled WGS sequence"/>
</dbReference>
<evidence type="ECO:0000259" key="4">
    <source>
        <dbReference type="PROSITE" id="PS50222"/>
    </source>
</evidence>
<dbReference type="PRINTS" id="PR00450">
    <property type="entry name" value="RECOVERIN"/>
</dbReference>
<name>A0ABD2PZQ8_9PLAT</name>
<evidence type="ECO:0000256" key="1">
    <source>
        <dbReference type="ARBA" id="ARBA00022723"/>
    </source>
</evidence>
<protein>
    <recommendedName>
        <fullName evidence="4">EF-hand domain-containing protein</fullName>
    </recommendedName>
</protein>
<accession>A0ABD2PZQ8</accession>
<feature type="domain" description="EF-hand" evidence="4">
    <location>
        <begin position="32"/>
        <end position="67"/>
    </location>
</feature>
<organism evidence="5 6">
    <name type="scientific">Cichlidogyrus casuarinus</name>
    <dbReference type="NCBI Taxonomy" id="1844966"/>
    <lineage>
        <taxon>Eukaryota</taxon>
        <taxon>Metazoa</taxon>
        <taxon>Spiralia</taxon>
        <taxon>Lophotrochozoa</taxon>
        <taxon>Platyhelminthes</taxon>
        <taxon>Monogenea</taxon>
        <taxon>Monopisthocotylea</taxon>
        <taxon>Dactylogyridea</taxon>
        <taxon>Ancyrocephalidae</taxon>
        <taxon>Cichlidogyrus</taxon>
    </lineage>
</organism>
<dbReference type="PANTHER" id="PTHR23055:SF167">
    <property type="entry name" value="EF-HAND DOMAIN-CONTAINING PROTEIN"/>
    <property type="match status" value="1"/>
</dbReference>
<evidence type="ECO:0000256" key="2">
    <source>
        <dbReference type="ARBA" id="ARBA00022737"/>
    </source>
</evidence>
<keyword evidence="2" id="KW-0677">Repeat</keyword>
<dbReference type="Gene3D" id="1.10.238.10">
    <property type="entry name" value="EF-hand"/>
    <property type="match status" value="1"/>
</dbReference>
<dbReference type="InterPro" id="IPR002048">
    <property type="entry name" value="EF_hand_dom"/>
</dbReference>
<dbReference type="PROSITE" id="PS00018">
    <property type="entry name" value="EF_HAND_1"/>
    <property type="match status" value="2"/>
</dbReference>
<dbReference type="InterPro" id="IPR028846">
    <property type="entry name" value="Recoverin"/>
</dbReference>
<dbReference type="InterPro" id="IPR018247">
    <property type="entry name" value="EF_Hand_1_Ca_BS"/>
</dbReference>